<organism evidence="5 6">
    <name type="scientific">Acrobeloides nanus</name>
    <dbReference type="NCBI Taxonomy" id="290746"/>
    <lineage>
        <taxon>Eukaryota</taxon>
        <taxon>Metazoa</taxon>
        <taxon>Ecdysozoa</taxon>
        <taxon>Nematoda</taxon>
        <taxon>Chromadorea</taxon>
        <taxon>Rhabditida</taxon>
        <taxon>Tylenchina</taxon>
        <taxon>Cephalobomorpha</taxon>
        <taxon>Cephaloboidea</taxon>
        <taxon>Cephalobidae</taxon>
        <taxon>Acrobeloides</taxon>
    </lineage>
</organism>
<evidence type="ECO:0000313" key="6">
    <source>
        <dbReference type="WBParaSite" id="ACRNAN_Path_1605.g6246.t1"/>
    </source>
</evidence>
<comment type="subcellular location">
    <subcellularLocation>
        <location evidence="1">Nucleus</location>
    </subcellularLocation>
</comment>
<dbReference type="FunFam" id="1.10.287.660:FF:000001">
    <property type="entry name" value="pre-mRNA-splicing factor ISY1 homolog"/>
    <property type="match status" value="1"/>
</dbReference>
<dbReference type="InterPro" id="IPR029012">
    <property type="entry name" value="Helix_hairpin_bin_sf"/>
</dbReference>
<dbReference type="Proteomes" id="UP000887540">
    <property type="component" value="Unplaced"/>
</dbReference>
<feature type="compositionally biased region" description="Basic and acidic residues" evidence="4">
    <location>
        <begin position="18"/>
        <end position="36"/>
    </location>
</feature>
<keyword evidence="3" id="KW-0539">Nucleus</keyword>
<dbReference type="WBParaSite" id="ACRNAN_Path_1605.g6246.t1">
    <property type="protein sequence ID" value="ACRNAN_Path_1605.g6246.t1"/>
    <property type="gene ID" value="ACRNAN_Path_1605.g6246"/>
</dbReference>
<dbReference type="PANTHER" id="PTHR13021">
    <property type="entry name" value="PRE-MRNA-SPLICING FACTOR ISY1"/>
    <property type="match status" value="1"/>
</dbReference>
<evidence type="ECO:0000256" key="3">
    <source>
        <dbReference type="ARBA" id="ARBA00023242"/>
    </source>
</evidence>
<dbReference type="GO" id="GO:0000350">
    <property type="term" value="P:generation of catalytic spliceosome for second transesterification step"/>
    <property type="evidence" value="ECO:0007669"/>
    <property type="project" value="InterPro"/>
</dbReference>
<evidence type="ECO:0000256" key="2">
    <source>
        <dbReference type="ARBA" id="ARBA00007002"/>
    </source>
</evidence>
<keyword evidence="5" id="KW-1185">Reference proteome</keyword>
<dbReference type="SUPFAM" id="SSF140102">
    <property type="entry name" value="ISY1 domain-like"/>
    <property type="match status" value="1"/>
</dbReference>
<dbReference type="AlphaFoldDB" id="A0A914C2N8"/>
<comment type="similarity">
    <text evidence="2">Belongs to the ISY1 family.</text>
</comment>
<reference evidence="6" key="1">
    <citation type="submission" date="2022-11" db="UniProtKB">
        <authorList>
            <consortium name="WormBaseParasite"/>
        </authorList>
    </citation>
    <scope>IDENTIFICATION</scope>
</reference>
<proteinExistence type="inferred from homology"/>
<sequence>MARNAEKAMTALARWRRMKEQEEKGPVAKRPNDVRECTNVGDSERFRREIVTEISKKITMIQNPGLGEFKIRDLNDEINKLLRVKYAWEGRIRDLGGPDYRRLAPKELDKEGREVASNRGYKYFGAAKDLPGVRELFQKAAEEGELEQPRKNRGELMRRVDADYYGYMDDDDGLLVPLEKIEEQKSINKLNKEWEEKGPEMNRIKDFDEDIYAVEEDDYDNEDIDLKESVVIGEDGKEMVIKHVMVPTQKEIEEMIVERKKQYLLEKFVGSVD</sequence>
<dbReference type="InterPro" id="IPR009360">
    <property type="entry name" value="Isy1"/>
</dbReference>
<dbReference type="Pfam" id="PF06246">
    <property type="entry name" value="Isy1"/>
    <property type="match status" value="1"/>
</dbReference>
<accession>A0A914C2N8</accession>
<evidence type="ECO:0000313" key="5">
    <source>
        <dbReference type="Proteomes" id="UP000887540"/>
    </source>
</evidence>
<protein>
    <submittedName>
        <fullName evidence="6">Uncharacterized protein</fullName>
    </submittedName>
</protein>
<dbReference type="InterPro" id="IPR037200">
    <property type="entry name" value="Isy1_sf"/>
</dbReference>
<dbReference type="Gene3D" id="1.10.287.660">
    <property type="entry name" value="Helix hairpin bin"/>
    <property type="match status" value="1"/>
</dbReference>
<feature type="region of interest" description="Disordered" evidence="4">
    <location>
        <begin position="17"/>
        <end position="36"/>
    </location>
</feature>
<dbReference type="GO" id="GO:0005634">
    <property type="term" value="C:nucleus"/>
    <property type="evidence" value="ECO:0007669"/>
    <property type="project" value="UniProtKB-SubCell"/>
</dbReference>
<evidence type="ECO:0000256" key="4">
    <source>
        <dbReference type="SAM" id="MobiDB-lite"/>
    </source>
</evidence>
<evidence type="ECO:0000256" key="1">
    <source>
        <dbReference type="ARBA" id="ARBA00004123"/>
    </source>
</evidence>
<name>A0A914C2N8_9BILA</name>